<feature type="domain" description="HTH araC/xylS-type" evidence="5">
    <location>
        <begin position="211"/>
        <end position="309"/>
    </location>
</feature>
<dbReference type="PROSITE" id="PS00041">
    <property type="entry name" value="HTH_ARAC_FAMILY_1"/>
    <property type="match status" value="1"/>
</dbReference>
<feature type="region of interest" description="Disordered" evidence="4">
    <location>
        <begin position="300"/>
        <end position="319"/>
    </location>
</feature>
<evidence type="ECO:0000256" key="1">
    <source>
        <dbReference type="ARBA" id="ARBA00023015"/>
    </source>
</evidence>
<evidence type="ECO:0000256" key="3">
    <source>
        <dbReference type="ARBA" id="ARBA00023163"/>
    </source>
</evidence>
<evidence type="ECO:0000256" key="2">
    <source>
        <dbReference type="ARBA" id="ARBA00023125"/>
    </source>
</evidence>
<dbReference type="PANTHER" id="PTHR46796">
    <property type="entry name" value="HTH-TYPE TRANSCRIPTIONAL ACTIVATOR RHAS-RELATED"/>
    <property type="match status" value="1"/>
</dbReference>
<protein>
    <submittedName>
        <fullName evidence="6">AraC family transcriptional regulator</fullName>
    </submittedName>
</protein>
<proteinExistence type="predicted"/>
<dbReference type="GO" id="GO:0043565">
    <property type="term" value="F:sequence-specific DNA binding"/>
    <property type="evidence" value="ECO:0007669"/>
    <property type="project" value="InterPro"/>
</dbReference>
<dbReference type="OrthoDB" id="241790at2"/>
<dbReference type="InterPro" id="IPR032783">
    <property type="entry name" value="AraC_lig"/>
</dbReference>
<dbReference type="Pfam" id="PF12852">
    <property type="entry name" value="Cupin_6"/>
    <property type="match status" value="1"/>
</dbReference>
<accession>A0A543IQH9</accession>
<keyword evidence="3" id="KW-0804">Transcription</keyword>
<dbReference type="InterPro" id="IPR018062">
    <property type="entry name" value="HTH_AraC-typ_CS"/>
</dbReference>
<dbReference type="InterPro" id="IPR009057">
    <property type="entry name" value="Homeodomain-like_sf"/>
</dbReference>
<dbReference type="Proteomes" id="UP000319213">
    <property type="component" value="Unassembled WGS sequence"/>
</dbReference>
<gene>
    <name evidence="6" type="ORF">FHX40_4989</name>
</gene>
<dbReference type="SUPFAM" id="SSF46689">
    <property type="entry name" value="Homeodomain-like"/>
    <property type="match status" value="2"/>
</dbReference>
<comment type="caution">
    <text evidence="6">The sequence shown here is derived from an EMBL/GenBank/DDBJ whole genome shotgun (WGS) entry which is preliminary data.</text>
</comment>
<dbReference type="Pfam" id="PF12833">
    <property type="entry name" value="HTH_18"/>
    <property type="match status" value="1"/>
</dbReference>
<keyword evidence="1" id="KW-0805">Transcription regulation</keyword>
<dbReference type="SMART" id="SM00342">
    <property type="entry name" value="HTH_ARAC"/>
    <property type="match status" value="1"/>
</dbReference>
<dbReference type="InterPro" id="IPR018060">
    <property type="entry name" value="HTH_AraC"/>
</dbReference>
<evidence type="ECO:0000259" key="5">
    <source>
        <dbReference type="PROSITE" id="PS01124"/>
    </source>
</evidence>
<dbReference type="InterPro" id="IPR050204">
    <property type="entry name" value="AraC_XylS_family_regulators"/>
</dbReference>
<keyword evidence="7" id="KW-1185">Reference proteome</keyword>
<evidence type="ECO:0000256" key="4">
    <source>
        <dbReference type="SAM" id="MobiDB-lite"/>
    </source>
</evidence>
<sequence>MDALVALLEGPRARGAFLVRALVDPPWSLRVMDGAPLTLVAVGRGSAWLMREGAPPERLGAEDVVIVRGPDPYVLADDPATPPQAVIHPGGCARSPAGEDLCDAMDLGVRTWGWSRSAETMLLVGTYRMRDEVTRRLLEALPPALVLRRDAWDRRPLALLHDEIARDGPGQEVLLDRLLDLLLVATLRAWFARRADAAPAWFRAHADPVVGTALRLLHENPAHPWTVAALAARLGVSRAAFARRFTRLVGEPPMTYLTNRRLDLAAELLRDPETTLETVARKVGYGTAFALSAAFKRVRGVSPREHRQGARPGSPTPRP</sequence>
<name>A0A543IQH9_9ACTN</name>
<evidence type="ECO:0000313" key="6">
    <source>
        <dbReference type="EMBL" id="TQM72828.1"/>
    </source>
</evidence>
<keyword evidence="2" id="KW-0238">DNA-binding</keyword>
<dbReference type="PANTHER" id="PTHR46796:SF13">
    <property type="entry name" value="HTH-TYPE TRANSCRIPTIONAL ACTIVATOR RHAS"/>
    <property type="match status" value="1"/>
</dbReference>
<dbReference type="Gene3D" id="1.10.10.60">
    <property type="entry name" value="Homeodomain-like"/>
    <property type="match status" value="2"/>
</dbReference>
<dbReference type="AlphaFoldDB" id="A0A543IQH9"/>
<dbReference type="PROSITE" id="PS01124">
    <property type="entry name" value="HTH_ARAC_FAMILY_2"/>
    <property type="match status" value="1"/>
</dbReference>
<dbReference type="RefSeq" id="WP_142262340.1">
    <property type="nucleotide sequence ID" value="NZ_BMPV01000010.1"/>
</dbReference>
<organism evidence="6 7">
    <name type="scientific">Thermopolyspora flexuosa</name>
    <dbReference type="NCBI Taxonomy" id="103836"/>
    <lineage>
        <taxon>Bacteria</taxon>
        <taxon>Bacillati</taxon>
        <taxon>Actinomycetota</taxon>
        <taxon>Actinomycetes</taxon>
        <taxon>Streptosporangiales</taxon>
        <taxon>Streptosporangiaceae</taxon>
        <taxon>Thermopolyspora</taxon>
    </lineage>
</organism>
<dbReference type="EMBL" id="VFPQ01000002">
    <property type="protein sequence ID" value="TQM72828.1"/>
    <property type="molecule type" value="Genomic_DNA"/>
</dbReference>
<dbReference type="GO" id="GO:0003700">
    <property type="term" value="F:DNA-binding transcription factor activity"/>
    <property type="evidence" value="ECO:0007669"/>
    <property type="project" value="InterPro"/>
</dbReference>
<reference evidence="6 7" key="1">
    <citation type="submission" date="2019-06" db="EMBL/GenBank/DDBJ databases">
        <title>Sequencing the genomes of 1000 actinobacteria strains.</title>
        <authorList>
            <person name="Klenk H.-P."/>
        </authorList>
    </citation>
    <scope>NUCLEOTIDE SEQUENCE [LARGE SCALE GENOMIC DNA]</scope>
    <source>
        <strain evidence="6 7">DSM 43186</strain>
    </source>
</reference>
<evidence type="ECO:0000313" key="7">
    <source>
        <dbReference type="Proteomes" id="UP000319213"/>
    </source>
</evidence>